<dbReference type="PANTHER" id="PTHR31749">
    <property type="entry name" value="KINETOCHORE-ASSOCIATED PROTEIN NSL1 HOMOLOG"/>
    <property type="match status" value="1"/>
</dbReference>
<keyword evidence="7" id="KW-0539">Nucleus</keyword>
<gene>
    <name evidence="11" type="primary">BATF3</name>
</gene>
<evidence type="ECO:0000313" key="12">
    <source>
        <dbReference type="Proteomes" id="UP000314985"/>
    </source>
</evidence>
<dbReference type="GO" id="GO:0000776">
    <property type="term" value="C:kinetochore"/>
    <property type="evidence" value="ECO:0007669"/>
    <property type="project" value="InterPro"/>
</dbReference>
<reference evidence="10" key="2">
    <citation type="submission" date="2025-05" db="UniProtKB">
        <authorList>
            <consortium name="Ensembl"/>
        </authorList>
    </citation>
    <scope>IDENTIFICATION</scope>
</reference>
<evidence type="ECO:0000256" key="4">
    <source>
        <dbReference type="ARBA" id="ARBA00023125"/>
    </source>
</evidence>
<keyword evidence="4" id="KW-0238">DNA-binding</keyword>
<dbReference type="FunFam" id="1.20.5.170:FF:000043">
    <property type="entry name" value="Basic leucine zipper transcriptional factor ATF-like"/>
    <property type="match status" value="1"/>
</dbReference>
<proteinExistence type="inferred from homology"/>
<dbReference type="GO" id="GO:0003677">
    <property type="term" value="F:DNA binding"/>
    <property type="evidence" value="ECO:0007669"/>
    <property type="project" value="UniProtKB-KW"/>
</dbReference>
<accession>A0A8D1Y966</accession>
<dbReference type="Ensembl" id="ENSSSCT00070019752.1">
    <property type="protein sequence ID" value="ENSSSCP00070016421.1"/>
    <property type="gene ID" value="ENSSSCG00070010159.1"/>
</dbReference>
<evidence type="ECO:0000256" key="2">
    <source>
        <dbReference type="ARBA" id="ARBA00022491"/>
    </source>
</evidence>
<dbReference type="CDD" id="cd14701">
    <property type="entry name" value="bZIP_BATF"/>
    <property type="match status" value="1"/>
</dbReference>
<dbReference type="InterPro" id="IPR013950">
    <property type="entry name" value="Mis14/Nsl1"/>
</dbReference>
<evidence type="ECO:0000313" key="11">
    <source>
        <dbReference type="Ensembl" id="ENSSSCP00070016421.1"/>
    </source>
</evidence>
<dbReference type="Gene3D" id="1.20.5.170">
    <property type="match status" value="1"/>
</dbReference>
<keyword evidence="6" id="KW-0804">Transcription</keyword>
<dbReference type="Proteomes" id="UP000694725">
    <property type="component" value="Unplaced"/>
</dbReference>
<dbReference type="SMART" id="SM00338">
    <property type="entry name" value="BRLZ"/>
    <property type="match status" value="1"/>
</dbReference>
<evidence type="ECO:0000256" key="8">
    <source>
        <dbReference type="SAM" id="MobiDB-lite"/>
    </source>
</evidence>
<dbReference type="PANTHER" id="PTHR31749:SF3">
    <property type="entry name" value="KINETOCHORE-ASSOCIATED PROTEIN NSL1 HOMOLOG"/>
    <property type="match status" value="1"/>
</dbReference>
<dbReference type="AlphaFoldDB" id="A0A8D1Y966"/>
<evidence type="ECO:0000256" key="7">
    <source>
        <dbReference type="ARBA" id="ARBA00023242"/>
    </source>
</evidence>
<feature type="region of interest" description="Disordered" evidence="8">
    <location>
        <begin position="179"/>
        <end position="215"/>
    </location>
</feature>
<organism evidence="10 13">
    <name type="scientific">Sus scrofa</name>
    <name type="common">Pig</name>
    <dbReference type="NCBI Taxonomy" id="9823"/>
    <lineage>
        <taxon>Eukaryota</taxon>
        <taxon>Metazoa</taxon>
        <taxon>Chordata</taxon>
        <taxon>Craniata</taxon>
        <taxon>Vertebrata</taxon>
        <taxon>Euteleostomi</taxon>
        <taxon>Mammalia</taxon>
        <taxon>Eutheria</taxon>
        <taxon>Laurasiatheria</taxon>
        <taxon>Artiodactyla</taxon>
        <taxon>Suina</taxon>
        <taxon>Suidae</taxon>
        <taxon>Sus</taxon>
    </lineage>
</organism>
<evidence type="ECO:0000313" key="13">
    <source>
        <dbReference type="Proteomes" id="UP000694725"/>
    </source>
</evidence>
<evidence type="ECO:0000313" key="10">
    <source>
        <dbReference type="Ensembl" id="ENSSSCP00065014791.1"/>
    </source>
</evidence>
<keyword evidence="2" id="KW-0678">Repressor</keyword>
<dbReference type="Proteomes" id="UP000314985">
    <property type="component" value="Chromosome 9"/>
</dbReference>
<dbReference type="GO" id="GO:0000070">
    <property type="term" value="P:mitotic sister chromatid segregation"/>
    <property type="evidence" value="ECO:0007669"/>
    <property type="project" value="InterPro"/>
</dbReference>
<dbReference type="InterPro" id="IPR004827">
    <property type="entry name" value="bZIP"/>
</dbReference>
<dbReference type="InterPro" id="IPR046347">
    <property type="entry name" value="bZIP_sf"/>
</dbReference>
<sequence length="280" mass="32266">MERAPSPLRDVERVARTDERTLVPAASRKDFRVRCTSKRAVMEMLELCGSFVQKLGDALPEEIREPVLRDAQWTFESAVQENVSINGQAWQEASDSCFMDSDIKVLEDQFDEIIVDVATKRKQYPRKILECVIKIIKAKQEVLKQYHPVVHPLGLKYDPDPAPRMENLKCRGEAIAEGISEAMKSPEDDDRKVRRREKNRVAAQRSRKKQTQKADKLHEEYECLEQENAVLRREIGKLTEELKHLSEALKEHEKMCPLLLCPMNFVPVPRPDPVPGCLPR</sequence>
<keyword evidence="5" id="KW-0010">Activator</keyword>
<evidence type="ECO:0000259" key="9">
    <source>
        <dbReference type="PROSITE" id="PS50217"/>
    </source>
</evidence>
<evidence type="ECO:0000256" key="3">
    <source>
        <dbReference type="ARBA" id="ARBA00023015"/>
    </source>
</evidence>
<protein>
    <submittedName>
        <fullName evidence="10">Basic leucine zipper ATF-like transcription factor 3</fullName>
    </submittedName>
</protein>
<dbReference type="PROSITE" id="PS00036">
    <property type="entry name" value="BZIP_BASIC"/>
    <property type="match status" value="1"/>
</dbReference>
<name>A0A8D1Y966_PIG</name>
<evidence type="ECO:0000256" key="5">
    <source>
        <dbReference type="ARBA" id="ARBA00023159"/>
    </source>
</evidence>
<evidence type="ECO:0000256" key="6">
    <source>
        <dbReference type="ARBA" id="ARBA00023163"/>
    </source>
</evidence>
<dbReference type="GO" id="GO:0006357">
    <property type="term" value="P:regulation of transcription by RNA polymerase II"/>
    <property type="evidence" value="ECO:0007669"/>
    <property type="project" value="InterPro"/>
</dbReference>
<dbReference type="SUPFAM" id="SSF57959">
    <property type="entry name" value="Leucine zipper domain"/>
    <property type="match status" value="1"/>
</dbReference>
<evidence type="ECO:0000256" key="1">
    <source>
        <dbReference type="ARBA" id="ARBA00007163"/>
    </source>
</evidence>
<dbReference type="Ensembl" id="ENSSSCT00065035380.1">
    <property type="protein sequence ID" value="ENSSSCP00065014791.1"/>
    <property type="gene ID" value="ENSSSCG00065026334.1"/>
</dbReference>
<dbReference type="PROSITE" id="PS50217">
    <property type="entry name" value="BZIP"/>
    <property type="match status" value="1"/>
</dbReference>
<comment type="similarity">
    <text evidence="1">Belongs to the bZIP family.</text>
</comment>
<dbReference type="PRINTS" id="PR00042">
    <property type="entry name" value="LEUZIPPRFOS"/>
</dbReference>
<keyword evidence="3" id="KW-0805">Transcription regulation</keyword>
<dbReference type="Pfam" id="PF00170">
    <property type="entry name" value="bZIP_1"/>
    <property type="match status" value="1"/>
</dbReference>
<dbReference type="InterPro" id="IPR000837">
    <property type="entry name" value="AP-1"/>
</dbReference>
<dbReference type="Pfam" id="PF08641">
    <property type="entry name" value="Mis14"/>
    <property type="match status" value="1"/>
</dbReference>
<reference evidence="11 12" key="1">
    <citation type="submission" date="2017-08" db="EMBL/GenBank/DDBJ databases">
        <title>USMARCv1.0.</title>
        <authorList>
            <person name="Hannum G.I."/>
            <person name="Koren S."/>
            <person name="Schroeder S.G."/>
            <person name="Chin S.C."/>
            <person name="Nonneman D.J."/>
            <person name="Becker S.A."/>
            <person name="Rosen B.D."/>
            <person name="Bickhart D.M."/>
            <person name="Putnam N.H."/>
            <person name="Green R.E."/>
            <person name="Tuggle C.K."/>
            <person name="Liu H."/>
            <person name="Rohrer G.A."/>
            <person name="Warr A."/>
            <person name="Hall R."/>
            <person name="Kim K."/>
            <person name="Hume D.A."/>
            <person name="Talbot R."/>
            <person name="Chow W."/>
            <person name="Howe K."/>
            <person name="Schwartz A.S."/>
            <person name="Watson M."/>
            <person name="Archibald A.L."/>
            <person name="Phillippy A.M."/>
            <person name="Smith T.P.L."/>
        </authorList>
    </citation>
    <scope>NUCLEOTIDE SEQUENCE [LARGE SCALE GENOMIC DNA]</scope>
</reference>
<dbReference type="GO" id="GO:0003700">
    <property type="term" value="F:DNA-binding transcription factor activity"/>
    <property type="evidence" value="ECO:0007669"/>
    <property type="project" value="InterPro"/>
</dbReference>
<feature type="domain" description="BZIP" evidence="9">
    <location>
        <begin position="189"/>
        <end position="252"/>
    </location>
</feature>